<dbReference type="Gene3D" id="3.30.565.10">
    <property type="entry name" value="Histidine kinase-like ATPase, C-terminal domain"/>
    <property type="match status" value="1"/>
</dbReference>
<feature type="transmembrane region" description="Helical" evidence="9">
    <location>
        <begin position="106"/>
        <end position="123"/>
    </location>
</feature>
<protein>
    <recommendedName>
        <fullName evidence="2">histidine kinase</fullName>
        <ecNumber evidence="2">2.7.13.3</ecNumber>
    </recommendedName>
</protein>
<keyword evidence="7" id="KW-0067">ATP-binding</keyword>
<comment type="caution">
    <text evidence="11">The sequence shown here is derived from an EMBL/GenBank/DDBJ whole genome shotgun (WGS) entry which is preliminary data.</text>
</comment>
<evidence type="ECO:0000256" key="8">
    <source>
        <dbReference type="ARBA" id="ARBA00023012"/>
    </source>
</evidence>
<sequence>MNEEVIAASATEPEVPAARRRRAAVGVTAVSAVLVALTIWARHGAQPDAATLTLDIAVGALGCALTPLLMWRPVTGALGLAVLAALSPAVTPPATLAVLQVAQRRRLPVAVAVAATGVAAHAVQGLWQPNSGLSYGWWLVLITAGYGGLVGWGALARAHRALVMSLRERARRAETEQGRRVAEARMAERTRIAREMHDVLAHRLSLLATYAGALEYRPDSPPERLAQAAGVVRTGVHQALEELREVILVLRDEDAAEEAARVAGRSPVLADVPALVEESRGAGVRARLRDEAADPENLPAAVSRTAYRVVQEGLTNARKHAPGRPVEVELSGRPGEGLAVTVTNPVGGADDGSGADGANGANGADGGAGAAGATGATGVTGHSDARAVGGGRGAAPAEAQRAAAQAAAAVGSGTGLVGLTERVHLAGGVLDHGLHGDRFRLHARLPWPA</sequence>
<evidence type="ECO:0000256" key="6">
    <source>
        <dbReference type="ARBA" id="ARBA00022777"/>
    </source>
</evidence>
<evidence type="ECO:0000259" key="10">
    <source>
        <dbReference type="Pfam" id="PF07730"/>
    </source>
</evidence>
<dbReference type="PANTHER" id="PTHR24421:SF10">
    <property type="entry name" value="NITRATE_NITRITE SENSOR PROTEIN NARQ"/>
    <property type="match status" value="1"/>
</dbReference>
<gene>
    <name evidence="11" type="ORF">ACFPCZ_23880</name>
</gene>
<keyword evidence="9" id="KW-0472">Membrane</keyword>
<dbReference type="EC" id="2.7.13.3" evidence="2"/>
<feature type="transmembrane region" description="Helical" evidence="9">
    <location>
        <begin position="135"/>
        <end position="155"/>
    </location>
</feature>
<keyword evidence="5" id="KW-0547">Nucleotide-binding</keyword>
<evidence type="ECO:0000256" key="5">
    <source>
        <dbReference type="ARBA" id="ARBA00022741"/>
    </source>
</evidence>
<keyword evidence="3" id="KW-0597">Phosphoprotein</keyword>
<dbReference type="InterPro" id="IPR011712">
    <property type="entry name" value="Sig_transdc_His_kin_sub3_dim/P"/>
</dbReference>
<keyword evidence="12" id="KW-1185">Reference proteome</keyword>
<evidence type="ECO:0000256" key="4">
    <source>
        <dbReference type="ARBA" id="ARBA00022679"/>
    </source>
</evidence>
<keyword evidence="6 11" id="KW-0418">Kinase</keyword>
<evidence type="ECO:0000313" key="11">
    <source>
        <dbReference type="EMBL" id="MFC4869680.1"/>
    </source>
</evidence>
<evidence type="ECO:0000256" key="2">
    <source>
        <dbReference type="ARBA" id="ARBA00012438"/>
    </source>
</evidence>
<keyword evidence="9" id="KW-0812">Transmembrane</keyword>
<dbReference type="GO" id="GO:0016301">
    <property type="term" value="F:kinase activity"/>
    <property type="evidence" value="ECO:0007669"/>
    <property type="project" value="UniProtKB-KW"/>
</dbReference>
<dbReference type="PANTHER" id="PTHR24421">
    <property type="entry name" value="NITRATE/NITRITE SENSOR PROTEIN NARX-RELATED"/>
    <property type="match status" value="1"/>
</dbReference>
<comment type="catalytic activity">
    <reaction evidence="1">
        <text>ATP + protein L-histidine = ADP + protein N-phospho-L-histidine.</text>
        <dbReference type="EC" id="2.7.13.3"/>
    </reaction>
</comment>
<evidence type="ECO:0000256" key="1">
    <source>
        <dbReference type="ARBA" id="ARBA00000085"/>
    </source>
</evidence>
<dbReference type="Pfam" id="PF07730">
    <property type="entry name" value="HisKA_3"/>
    <property type="match status" value="1"/>
</dbReference>
<dbReference type="InterPro" id="IPR050482">
    <property type="entry name" value="Sensor_HK_TwoCompSys"/>
</dbReference>
<evidence type="ECO:0000256" key="9">
    <source>
        <dbReference type="SAM" id="Phobius"/>
    </source>
</evidence>
<feature type="transmembrane region" description="Helical" evidence="9">
    <location>
        <begin position="77"/>
        <end position="99"/>
    </location>
</feature>
<accession>A0ABV9STP2</accession>
<organism evidence="11 12">
    <name type="scientific">Streptomonospora arabica</name>
    <dbReference type="NCBI Taxonomy" id="412417"/>
    <lineage>
        <taxon>Bacteria</taxon>
        <taxon>Bacillati</taxon>
        <taxon>Actinomycetota</taxon>
        <taxon>Actinomycetes</taxon>
        <taxon>Streptosporangiales</taxon>
        <taxon>Nocardiopsidaceae</taxon>
        <taxon>Streptomonospora</taxon>
    </lineage>
</organism>
<dbReference type="RefSeq" id="WP_344140975.1">
    <property type="nucleotide sequence ID" value="NZ_BAAAQI010000002.1"/>
</dbReference>
<keyword evidence="8" id="KW-0902">Two-component regulatory system</keyword>
<dbReference type="Proteomes" id="UP001595858">
    <property type="component" value="Unassembled WGS sequence"/>
</dbReference>
<dbReference type="InterPro" id="IPR036890">
    <property type="entry name" value="HATPase_C_sf"/>
</dbReference>
<evidence type="ECO:0000256" key="3">
    <source>
        <dbReference type="ARBA" id="ARBA00022553"/>
    </source>
</evidence>
<dbReference type="Gene3D" id="1.20.5.1930">
    <property type="match status" value="1"/>
</dbReference>
<feature type="transmembrane region" description="Helical" evidence="9">
    <location>
        <begin position="23"/>
        <end position="40"/>
    </location>
</feature>
<name>A0ABV9STP2_9ACTN</name>
<reference evidence="12" key="1">
    <citation type="journal article" date="2019" name="Int. J. Syst. Evol. Microbiol.">
        <title>The Global Catalogue of Microorganisms (GCM) 10K type strain sequencing project: providing services to taxonomists for standard genome sequencing and annotation.</title>
        <authorList>
            <consortium name="The Broad Institute Genomics Platform"/>
            <consortium name="The Broad Institute Genome Sequencing Center for Infectious Disease"/>
            <person name="Wu L."/>
            <person name="Ma J."/>
        </authorList>
    </citation>
    <scope>NUCLEOTIDE SEQUENCE [LARGE SCALE GENOMIC DNA]</scope>
    <source>
        <strain evidence="12">CGMCC 4.7304</strain>
    </source>
</reference>
<evidence type="ECO:0000313" key="12">
    <source>
        <dbReference type="Proteomes" id="UP001595858"/>
    </source>
</evidence>
<evidence type="ECO:0000256" key="7">
    <source>
        <dbReference type="ARBA" id="ARBA00022840"/>
    </source>
</evidence>
<keyword evidence="9" id="KW-1133">Transmembrane helix</keyword>
<feature type="domain" description="Signal transduction histidine kinase subgroup 3 dimerisation and phosphoacceptor" evidence="10">
    <location>
        <begin position="188"/>
        <end position="253"/>
    </location>
</feature>
<keyword evidence="4" id="KW-0808">Transferase</keyword>
<dbReference type="EMBL" id="JBHSIY010000029">
    <property type="protein sequence ID" value="MFC4869680.1"/>
    <property type="molecule type" value="Genomic_DNA"/>
</dbReference>
<proteinExistence type="predicted"/>
<feature type="transmembrane region" description="Helical" evidence="9">
    <location>
        <begin position="52"/>
        <end position="71"/>
    </location>
</feature>